<reference evidence="2 3" key="1">
    <citation type="submission" date="2016-10" db="EMBL/GenBank/DDBJ databases">
        <authorList>
            <person name="de Groot N.N."/>
        </authorList>
    </citation>
    <scope>NUCLEOTIDE SEQUENCE [LARGE SCALE GENOMIC DNA]</scope>
    <source>
        <strain evidence="2 3">U95</strain>
    </source>
</reference>
<dbReference type="InterPro" id="IPR018060">
    <property type="entry name" value="HTH_AraC"/>
</dbReference>
<protein>
    <submittedName>
        <fullName evidence="2">Helix-turn-helix domain-containing protein</fullName>
    </submittedName>
</protein>
<dbReference type="GO" id="GO:0043565">
    <property type="term" value="F:sequence-specific DNA binding"/>
    <property type="evidence" value="ECO:0007669"/>
    <property type="project" value="InterPro"/>
</dbReference>
<dbReference type="STRING" id="1156985.SAMN04488118_10717"/>
<dbReference type="SMART" id="SM00342">
    <property type="entry name" value="HTH_ARAC"/>
    <property type="match status" value="1"/>
</dbReference>
<dbReference type="PROSITE" id="PS01124">
    <property type="entry name" value="HTH_ARAC_FAMILY_2"/>
    <property type="match status" value="1"/>
</dbReference>
<feature type="domain" description="HTH araC/xylS-type" evidence="1">
    <location>
        <begin position="1"/>
        <end position="72"/>
    </location>
</feature>
<dbReference type="Gene3D" id="1.10.10.60">
    <property type="entry name" value="Homeodomain-like"/>
    <property type="match status" value="1"/>
</dbReference>
<gene>
    <name evidence="2" type="ORF">SAMN04488118_10717</name>
</gene>
<name>A0A1G5QZL7_9RHOB</name>
<dbReference type="OrthoDB" id="9793400at2"/>
<evidence type="ECO:0000259" key="1">
    <source>
        <dbReference type="PROSITE" id="PS01124"/>
    </source>
</evidence>
<organism evidence="2 3">
    <name type="scientific">Epibacterium ulvae</name>
    <dbReference type="NCBI Taxonomy" id="1156985"/>
    <lineage>
        <taxon>Bacteria</taxon>
        <taxon>Pseudomonadati</taxon>
        <taxon>Pseudomonadota</taxon>
        <taxon>Alphaproteobacteria</taxon>
        <taxon>Rhodobacterales</taxon>
        <taxon>Roseobacteraceae</taxon>
        <taxon>Epibacterium</taxon>
    </lineage>
</organism>
<keyword evidence="3" id="KW-1185">Reference proteome</keyword>
<accession>A0A1G5QZL7</accession>
<dbReference type="GO" id="GO:0003700">
    <property type="term" value="F:DNA-binding transcription factor activity"/>
    <property type="evidence" value="ECO:0007669"/>
    <property type="project" value="InterPro"/>
</dbReference>
<dbReference type="AlphaFoldDB" id="A0A1G5QZL7"/>
<sequence length="92" mass="10584">MEDNIAEPPSVLETADFVKVSARKLERRFVESCGMSSGRFYRRMRAQQARRLVMGTELKLVDTAIATCFSSTLRRFYLMVGVILQHLPRKTD</sequence>
<dbReference type="Proteomes" id="UP000198767">
    <property type="component" value="Unassembled WGS sequence"/>
</dbReference>
<dbReference type="RefSeq" id="WP_139163200.1">
    <property type="nucleotide sequence ID" value="NZ_CANMPF010000007.1"/>
</dbReference>
<proteinExistence type="predicted"/>
<evidence type="ECO:0000313" key="2">
    <source>
        <dbReference type="EMBL" id="SCZ67253.1"/>
    </source>
</evidence>
<dbReference type="EMBL" id="FMWG01000007">
    <property type="protein sequence ID" value="SCZ67253.1"/>
    <property type="molecule type" value="Genomic_DNA"/>
</dbReference>
<dbReference type="Pfam" id="PF12833">
    <property type="entry name" value="HTH_18"/>
    <property type="match status" value="1"/>
</dbReference>
<evidence type="ECO:0000313" key="3">
    <source>
        <dbReference type="Proteomes" id="UP000198767"/>
    </source>
</evidence>